<dbReference type="RefSeq" id="WP_136079060.1">
    <property type="nucleotide sequence ID" value="NZ_CAAHFG010000001.1"/>
</dbReference>
<dbReference type="AlphaFoldDB" id="A0A6C2U0L1"/>
<sequence length="139" mass="16178">MPVRTKIEMNPALARRISGLDDLARIFFPDNRNHQRAFVAIWLEIKYADNQFLLSSTDISSRYEISSRILDIVRAKLKKLGIIKRISHFNPTYGYRSGWVFSSRCSSMLQKMARMLRSYATATRDSISEEKDRASLHYV</sequence>
<name>A0A6C2U0L1_PONDE</name>
<keyword evidence="2" id="KW-1185">Reference proteome</keyword>
<gene>
    <name evidence="1" type="ORF">PDESU_02047</name>
</gene>
<organism evidence="1 2">
    <name type="scientific">Pontiella desulfatans</name>
    <dbReference type="NCBI Taxonomy" id="2750659"/>
    <lineage>
        <taxon>Bacteria</taxon>
        <taxon>Pseudomonadati</taxon>
        <taxon>Kiritimatiellota</taxon>
        <taxon>Kiritimatiellia</taxon>
        <taxon>Kiritimatiellales</taxon>
        <taxon>Pontiellaceae</taxon>
        <taxon>Pontiella</taxon>
    </lineage>
</organism>
<reference evidence="1 2" key="1">
    <citation type="submission" date="2019-04" db="EMBL/GenBank/DDBJ databases">
        <authorList>
            <person name="Van Vliet M D."/>
        </authorList>
    </citation>
    <scope>NUCLEOTIDE SEQUENCE [LARGE SCALE GENOMIC DNA]</scope>
    <source>
        <strain evidence="1 2">F1</strain>
    </source>
</reference>
<dbReference type="EMBL" id="CAAHFG010000001">
    <property type="protein sequence ID" value="VGO13490.1"/>
    <property type="molecule type" value="Genomic_DNA"/>
</dbReference>
<evidence type="ECO:0000313" key="2">
    <source>
        <dbReference type="Proteomes" id="UP000366872"/>
    </source>
</evidence>
<protein>
    <submittedName>
        <fullName evidence="1">Uncharacterized protein</fullName>
    </submittedName>
</protein>
<dbReference type="Proteomes" id="UP000366872">
    <property type="component" value="Unassembled WGS sequence"/>
</dbReference>
<proteinExistence type="predicted"/>
<evidence type="ECO:0000313" key="1">
    <source>
        <dbReference type="EMBL" id="VGO13490.1"/>
    </source>
</evidence>
<accession>A0A6C2U0L1</accession>